<dbReference type="RefSeq" id="WP_057871015.1">
    <property type="nucleotide sequence ID" value="NZ_AZGB01000006.1"/>
</dbReference>
<organism evidence="2 3">
    <name type="scientific">Liquorilactobacillus ghanensis DSM 18630</name>
    <dbReference type="NCBI Taxonomy" id="1423750"/>
    <lineage>
        <taxon>Bacteria</taxon>
        <taxon>Bacillati</taxon>
        <taxon>Bacillota</taxon>
        <taxon>Bacilli</taxon>
        <taxon>Lactobacillales</taxon>
        <taxon>Lactobacillaceae</taxon>
        <taxon>Liquorilactobacillus</taxon>
    </lineage>
</organism>
<evidence type="ECO:0000313" key="2">
    <source>
        <dbReference type="EMBL" id="KRM07530.1"/>
    </source>
</evidence>
<sequence>MAKTSIEKQEAKLRELNQKIKDEKRKIEQRLGKQIINQAHLDYADLSNEQIKAISKKVADVLNNQQDNQF</sequence>
<feature type="coiled-coil region" evidence="1">
    <location>
        <begin position="3"/>
        <end position="33"/>
    </location>
</feature>
<dbReference type="OrthoDB" id="2316211at2"/>
<dbReference type="PATRIC" id="fig|1423750.3.peg.219"/>
<dbReference type="EMBL" id="AZGB01000006">
    <property type="protein sequence ID" value="KRM07530.1"/>
    <property type="molecule type" value="Genomic_DNA"/>
</dbReference>
<gene>
    <name evidence="2" type="ORF">FC89_GL000217</name>
</gene>
<dbReference type="GeneID" id="98318275"/>
<reference evidence="2 3" key="1">
    <citation type="journal article" date="2015" name="Genome Announc.">
        <title>Expanding the biotechnology potential of lactobacilli through comparative genomics of 213 strains and associated genera.</title>
        <authorList>
            <person name="Sun Z."/>
            <person name="Harris H.M."/>
            <person name="McCann A."/>
            <person name="Guo C."/>
            <person name="Argimon S."/>
            <person name="Zhang W."/>
            <person name="Yang X."/>
            <person name="Jeffery I.B."/>
            <person name="Cooney J.C."/>
            <person name="Kagawa T.F."/>
            <person name="Liu W."/>
            <person name="Song Y."/>
            <person name="Salvetti E."/>
            <person name="Wrobel A."/>
            <person name="Rasinkangas P."/>
            <person name="Parkhill J."/>
            <person name="Rea M.C."/>
            <person name="O'Sullivan O."/>
            <person name="Ritari J."/>
            <person name="Douillard F.P."/>
            <person name="Paul Ross R."/>
            <person name="Yang R."/>
            <person name="Briner A.E."/>
            <person name="Felis G.E."/>
            <person name="de Vos W.M."/>
            <person name="Barrangou R."/>
            <person name="Klaenhammer T.R."/>
            <person name="Caufield P.W."/>
            <person name="Cui Y."/>
            <person name="Zhang H."/>
            <person name="O'Toole P.W."/>
        </authorList>
    </citation>
    <scope>NUCLEOTIDE SEQUENCE [LARGE SCALE GENOMIC DNA]</scope>
    <source>
        <strain evidence="2 3">DSM 18630</strain>
    </source>
</reference>
<evidence type="ECO:0000256" key="1">
    <source>
        <dbReference type="SAM" id="Coils"/>
    </source>
</evidence>
<keyword evidence="3" id="KW-1185">Reference proteome</keyword>
<proteinExistence type="predicted"/>
<name>A0A0R1VP36_9LACO</name>
<dbReference type="STRING" id="1423750.FC89_GL000217"/>
<comment type="caution">
    <text evidence="2">The sequence shown here is derived from an EMBL/GenBank/DDBJ whole genome shotgun (WGS) entry which is preliminary data.</text>
</comment>
<dbReference type="AlphaFoldDB" id="A0A0R1VP36"/>
<evidence type="ECO:0000313" key="3">
    <source>
        <dbReference type="Proteomes" id="UP000051451"/>
    </source>
</evidence>
<keyword evidence="1" id="KW-0175">Coiled coil</keyword>
<accession>A0A0R1VP36</accession>
<dbReference type="Proteomes" id="UP000051451">
    <property type="component" value="Unassembled WGS sequence"/>
</dbReference>
<protein>
    <submittedName>
        <fullName evidence="2">Uncharacterized protein</fullName>
    </submittedName>
</protein>